<dbReference type="Pfam" id="PF19040">
    <property type="entry name" value="SGNH"/>
    <property type="match status" value="1"/>
</dbReference>
<dbReference type="Pfam" id="PF01757">
    <property type="entry name" value="Acyl_transf_3"/>
    <property type="match status" value="2"/>
</dbReference>
<dbReference type="PANTHER" id="PTHR23028">
    <property type="entry name" value="ACETYLTRANSFERASE"/>
    <property type="match status" value="1"/>
</dbReference>
<evidence type="ECO:0000313" key="1">
    <source>
        <dbReference type="EnsemblMetazoa" id="PPA34229.1"/>
    </source>
</evidence>
<accession>A0A8R1UMY5</accession>
<reference evidence="2" key="1">
    <citation type="journal article" date="2008" name="Nat. Genet.">
        <title>The Pristionchus pacificus genome provides a unique perspective on nematode lifestyle and parasitism.</title>
        <authorList>
            <person name="Dieterich C."/>
            <person name="Clifton S.W."/>
            <person name="Schuster L.N."/>
            <person name="Chinwalla A."/>
            <person name="Delehaunty K."/>
            <person name="Dinkelacker I."/>
            <person name="Fulton L."/>
            <person name="Fulton R."/>
            <person name="Godfrey J."/>
            <person name="Minx P."/>
            <person name="Mitreva M."/>
            <person name="Roeseler W."/>
            <person name="Tian H."/>
            <person name="Witte H."/>
            <person name="Yang S.P."/>
            <person name="Wilson R.K."/>
            <person name="Sommer R.J."/>
        </authorList>
    </citation>
    <scope>NUCLEOTIDE SEQUENCE [LARGE SCALE GENOMIC DNA]</scope>
    <source>
        <strain evidence="2">PS312</strain>
    </source>
</reference>
<dbReference type="EnsemblMetazoa" id="PPA34229.1">
    <property type="protein sequence ID" value="PPA34229.1"/>
    <property type="gene ID" value="WBGene00272598"/>
</dbReference>
<proteinExistence type="predicted"/>
<evidence type="ECO:0000313" key="2">
    <source>
        <dbReference type="Proteomes" id="UP000005239"/>
    </source>
</evidence>
<reference evidence="1" key="2">
    <citation type="submission" date="2022-06" db="UniProtKB">
        <authorList>
            <consortium name="EnsemblMetazoa"/>
        </authorList>
    </citation>
    <scope>IDENTIFICATION</scope>
    <source>
        <strain evidence="1">PS312</strain>
    </source>
</reference>
<dbReference type="GO" id="GO:0000271">
    <property type="term" value="P:polysaccharide biosynthetic process"/>
    <property type="evidence" value="ECO:0000318"/>
    <property type="project" value="GO_Central"/>
</dbReference>
<dbReference type="Proteomes" id="UP000005239">
    <property type="component" value="Unassembled WGS sequence"/>
</dbReference>
<dbReference type="GO" id="GO:0016747">
    <property type="term" value="F:acyltransferase activity, transferring groups other than amino-acyl groups"/>
    <property type="evidence" value="ECO:0007669"/>
    <property type="project" value="InterPro"/>
</dbReference>
<sequence>MTKAKRPDIQGIRGLAIASVLGFHLKRDQFPGGFVGVDIFFVLSGFLMSSILSREKTINLQVLCDFYTRRFKRIVPLYALLLLALFILFPLLLLARDTTKFVSDSIWASLFATNIHSLLEKSDYFAELFDSNLLTHTWSLGVEIQYYLIVPFLMSLKRFLGTKLGLPYLTVIIAVDLTIEQFAGEDSALRGSTVVLTAALIVLGEVEDQQSVLLSNRPIVYLGDISYVVYLVHWPVVVMWKSYWDLLVMPVKDILLCLAITFLISILVHRTLEKWFISSSTTASTIIVGLIYSFICCSVIFNLPLKLNQVAEYELPTDQRLLDAINWNEDQSHFQYYSRQRPFEECLHDPEGIRMRDAFVNTQPLYECLWTPKNSTGNVSVLVVGNSIAHRATQLLHSILKHNPDVKEMRLFAHAACRPLKNCARFFGAMMKLVERMKPDITLLIYDDSDHLLAPIEDITTDKPLADFVKFLRPLSLNSKFLVLDEFYPKTGTLAGVAPSMYKRLLRNRSLDDLRERYQTFSDAYSSYFKRLDQLPAHYPNLIRHNTSGPICADDPGWCWWYNRKNLHAYYTDHSHFTADGLEMLRKSYKEILDNLIQRSKNEHQQ</sequence>
<dbReference type="AlphaFoldDB" id="A0A2A6CMU9"/>
<name>A0A2A6CMU9_PRIPA</name>
<accession>A0A2A6CMU9</accession>
<dbReference type="PANTHER" id="PTHR23028:SF53">
    <property type="entry name" value="ACYL_TRANSF_3 DOMAIN-CONTAINING PROTEIN"/>
    <property type="match status" value="1"/>
</dbReference>
<dbReference type="InterPro" id="IPR002656">
    <property type="entry name" value="Acyl_transf_3_dom"/>
</dbReference>
<keyword evidence="2" id="KW-1185">Reference proteome</keyword>
<dbReference type="OrthoDB" id="92766at2759"/>
<gene>
    <name evidence="1" type="primary">WBGene00272598</name>
</gene>
<dbReference type="GO" id="GO:0016020">
    <property type="term" value="C:membrane"/>
    <property type="evidence" value="ECO:0000318"/>
    <property type="project" value="GO_Central"/>
</dbReference>
<protein>
    <submittedName>
        <fullName evidence="1">Acyltransferase</fullName>
    </submittedName>
</protein>
<dbReference type="InterPro" id="IPR050879">
    <property type="entry name" value="Acyltransferase_3"/>
</dbReference>
<dbReference type="InterPro" id="IPR043968">
    <property type="entry name" value="SGNH"/>
</dbReference>
<organism evidence="1 2">
    <name type="scientific">Pristionchus pacificus</name>
    <name type="common">Parasitic nematode worm</name>
    <dbReference type="NCBI Taxonomy" id="54126"/>
    <lineage>
        <taxon>Eukaryota</taxon>
        <taxon>Metazoa</taxon>
        <taxon>Ecdysozoa</taxon>
        <taxon>Nematoda</taxon>
        <taxon>Chromadorea</taxon>
        <taxon>Rhabditida</taxon>
        <taxon>Rhabditina</taxon>
        <taxon>Diplogasteromorpha</taxon>
        <taxon>Diplogasteroidea</taxon>
        <taxon>Neodiplogasteridae</taxon>
        <taxon>Pristionchus</taxon>
    </lineage>
</organism>